<organism evidence="10 11">
    <name type="scientific">candidate division WOR-1 bacterium RIFOXYC12_FULL_54_18</name>
    <dbReference type="NCBI Taxonomy" id="1802584"/>
    <lineage>
        <taxon>Bacteria</taxon>
        <taxon>Bacillati</taxon>
        <taxon>Saganbacteria</taxon>
    </lineage>
</organism>
<evidence type="ECO:0000256" key="4">
    <source>
        <dbReference type="ARBA" id="ARBA00022695"/>
    </source>
</evidence>
<dbReference type="AlphaFoldDB" id="A0A1F4T972"/>
<evidence type="ECO:0000256" key="8">
    <source>
        <dbReference type="ARBA" id="ARBA00049628"/>
    </source>
</evidence>
<dbReference type="PANTHER" id="PTHR43584:SF3">
    <property type="entry name" value="BIFUNCTIONAL PROTEIN GLMU"/>
    <property type="match status" value="1"/>
</dbReference>
<dbReference type="PANTHER" id="PTHR43584">
    <property type="entry name" value="NUCLEOTIDYL TRANSFERASE"/>
    <property type="match status" value="1"/>
</dbReference>
<dbReference type="InterPro" id="IPR025877">
    <property type="entry name" value="MobA-like_NTP_Trfase"/>
</dbReference>
<comment type="function">
    <text evidence="8">Catalyzes the last two sequential reactions in the de novo biosynthetic pathway for UDP-N-acetylglucosamine (UDP-GlcNAc). The C-terminal domain catalyzes the transfer of acetyl group from acetyl coenzyme A to glucosamine-1-phosphate (GlcN-1-P) to produce N-acetylglucosamine-1-phosphate (GlcNAc-1-P), which is converted into UDP-GlcNAc by the transfer of uridine 5-monophosphate (from uridine 5-triphosphate), a reaction catalyzed by the N-terminal domain.</text>
</comment>
<dbReference type="GO" id="GO:0019134">
    <property type="term" value="F:glucosamine-1-phosphate N-acetyltransferase activity"/>
    <property type="evidence" value="ECO:0007669"/>
    <property type="project" value="UniProtKB-EC"/>
</dbReference>
<keyword evidence="3" id="KW-0808">Transferase</keyword>
<dbReference type="Pfam" id="PF12804">
    <property type="entry name" value="NTP_transf_3"/>
    <property type="match status" value="1"/>
</dbReference>
<evidence type="ECO:0000256" key="6">
    <source>
        <dbReference type="ARBA" id="ARBA00048247"/>
    </source>
</evidence>
<keyword evidence="5" id="KW-0012">Acyltransferase</keyword>
<comment type="catalytic activity">
    <reaction evidence="6">
        <text>alpha-D-glucosamine 1-phosphate + acetyl-CoA = N-acetyl-alpha-D-glucosamine 1-phosphate + CoA + H(+)</text>
        <dbReference type="Rhea" id="RHEA:13725"/>
        <dbReference type="ChEBI" id="CHEBI:15378"/>
        <dbReference type="ChEBI" id="CHEBI:57287"/>
        <dbReference type="ChEBI" id="CHEBI:57288"/>
        <dbReference type="ChEBI" id="CHEBI:57776"/>
        <dbReference type="ChEBI" id="CHEBI:58516"/>
        <dbReference type="EC" id="2.3.1.157"/>
    </reaction>
</comment>
<protein>
    <recommendedName>
        <fullName evidence="9">MobA-like NTP transferase domain-containing protein</fullName>
    </recommendedName>
</protein>
<gene>
    <name evidence="10" type="ORF">A3K49_06400</name>
</gene>
<feature type="domain" description="MobA-like NTP transferase" evidence="9">
    <location>
        <begin position="6"/>
        <end position="127"/>
    </location>
</feature>
<evidence type="ECO:0000313" key="10">
    <source>
        <dbReference type="EMBL" id="OGC28573.1"/>
    </source>
</evidence>
<dbReference type="InterPro" id="IPR050065">
    <property type="entry name" value="GlmU-like"/>
</dbReference>
<dbReference type="Proteomes" id="UP000178602">
    <property type="component" value="Unassembled WGS sequence"/>
</dbReference>
<keyword evidence="4" id="KW-0548">Nucleotidyltransferase</keyword>
<evidence type="ECO:0000256" key="7">
    <source>
        <dbReference type="ARBA" id="ARBA00048493"/>
    </source>
</evidence>
<dbReference type="EMBL" id="MEUG01000001">
    <property type="protein sequence ID" value="OGC28573.1"/>
    <property type="molecule type" value="Genomic_DNA"/>
</dbReference>
<sequence length="248" mass="27639">MNDLAVVVLAAGRGVRMRSDLPKVFHQVLGEPMLTHVLKTVGRLDPAKILVVVGHQREMLMDHYREWPVEFVVQAEQKGTGHAVMQAGPGLKDFLGTVLVVAGDVPLLSAETMRKLLDFHRKNRAAATDLTAELPDGGNYGRIVRQAGGELLKIVEKKDASPEELAIREINTGTFAFDKEALFAALTEVRSENVQKEYYLTDTIEILRRQGKKVFAFQTSDPAETLGVNTRDELAEIEKLLRQRREVV</sequence>
<evidence type="ECO:0000256" key="2">
    <source>
        <dbReference type="ARBA" id="ARBA00007947"/>
    </source>
</evidence>
<evidence type="ECO:0000256" key="1">
    <source>
        <dbReference type="ARBA" id="ARBA00007707"/>
    </source>
</evidence>
<comment type="catalytic activity">
    <reaction evidence="7">
        <text>N-acetyl-alpha-D-glucosamine 1-phosphate + UTP + H(+) = UDP-N-acetyl-alpha-D-glucosamine + diphosphate</text>
        <dbReference type="Rhea" id="RHEA:13509"/>
        <dbReference type="ChEBI" id="CHEBI:15378"/>
        <dbReference type="ChEBI" id="CHEBI:33019"/>
        <dbReference type="ChEBI" id="CHEBI:46398"/>
        <dbReference type="ChEBI" id="CHEBI:57705"/>
        <dbReference type="ChEBI" id="CHEBI:57776"/>
        <dbReference type="EC" id="2.7.7.23"/>
    </reaction>
</comment>
<evidence type="ECO:0000313" key="11">
    <source>
        <dbReference type="Proteomes" id="UP000178602"/>
    </source>
</evidence>
<comment type="similarity">
    <text evidence="1">In the C-terminal section; belongs to the transferase hexapeptide repeat family.</text>
</comment>
<dbReference type="SUPFAM" id="SSF53448">
    <property type="entry name" value="Nucleotide-diphospho-sugar transferases"/>
    <property type="match status" value="1"/>
</dbReference>
<evidence type="ECO:0000259" key="9">
    <source>
        <dbReference type="Pfam" id="PF12804"/>
    </source>
</evidence>
<dbReference type="Gene3D" id="3.90.550.10">
    <property type="entry name" value="Spore Coat Polysaccharide Biosynthesis Protein SpsA, Chain A"/>
    <property type="match status" value="1"/>
</dbReference>
<comment type="caution">
    <text evidence="10">The sequence shown here is derived from an EMBL/GenBank/DDBJ whole genome shotgun (WGS) entry which is preliminary data.</text>
</comment>
<dbReference type="GO" id="GO:0003977">
    <property type="term" value="F:UDP-N-acetylglucosamine diphosphorylase activity"/>
    <property type="evidence" value="ECO:0007669"/>
    <property type="project" value="UniProtKB-EC"/>
</dbReference>
<proteinExistence type="inferred from homology"/>
<evidence type="ECO:0000256" key="5">
    <source>
        <dbReference type="ARBA" id="ARBA00023315"/>
    </source>
</evidence>
<dbReference type="CDD" id="cd02540">
    <property type="entry name" value="GT2_GlmU_N_bac"/>
    <property type="match status" value="1"/>
</dbReference>
<accession>A0A1F4T972</accession>
<evidence type="ECO:0000256" key="3">
    <source>
        <dbReference type="ARBA" id="ARBA00022679"/>
    </source>
</evidence>
<comment type="similarity">
    <text evidence="2">In the N-terminal section; belongs to the N-acetylglucosamine-1-phosphate uridyltransferase family.</text>
</comment>
<name>A0A1F4T972_UNCSA</name>
<reference evidence="10 11" key="1">
    <citation type="journal article" date="2016" name="Nat. Commun.">
        <title>Thousands of microbial genomes shed light on interconnected biogeochemical processes in an aquifer system.</title>
        <authorList>
            <person name="Anantharaman K."/>
            <person name="Brown C.T."/>
            <person name="Hug L.A."/>
            <person name="Sharon I."/>
            <person name="Castelle C.J."/>
            <person name="Probst A.J."/>
            <person name="Thomas B.C."/>
            <person name="Singh A."/>
            <person name="Wilkins M.J."/>
            <person name="Karaoz U."/>
            <person name="Brodie E.L."/>
            <person name="Williams K.H."/>
            <person name="Hubbard S.S."/>
            <person name="Banfield J.F."/>
        </authorList>
    </citation>
    <scope>NUCLEOTIDE SEQUENCE [LARGE SCALE GENOMIC DNA]</scope>
</reference>
<dbReference type="InterPro" id="IPR029044">
    <property type="entry name" value="Nucleotide-diphossugar_trans"/>
</dbReference>